<dbReference type="SUPFAM" id="SSF55120">
    <property type="entry name" value="Pseudouridine synthase"/>
    <property type="match status" value="1"/>
</dbReference>
<organism evidence="10 11">
    <name type="scientific">Strongyloides venezuelensis</name>
    <name type="common">Threadworm</name>
    <dbReference type="NCBI Taxonomy" id="75913"/>
    <lineage>
        <taxon>Eukaryota</taxon>
        <taxon>Metazoa</taxon>
        <taxon>Ecdysozoa</taxon>
        <taxon>Nematoda</taxon>
        <taxon>Chromadorea</taxon>
        <taxon>Rhabditida</taxon>
        <taxon>Tylenchina</taxon>
        <taxon>Panagrolaimomorpha</taxon>
        <taxon>Strongyloidoidea</taxon>
        <taxon>Strongyloididae</taxon>
        <taxon>Strongyloides</taxon>
    </lineage>
</organism>
<evidence type="ECO:0000256" key="4">
    <source>
        <dbReference type="ARBA" id="ARBA00023235"/>
    </source>
</evidence>
<dbReference type="PANTHER" id="PTHR21568">
    <property type="entry name" value="TRNA PSEUDOURIDINE SYNTHASE PUS10"/>
    <property type="match status" value="1"/>
</dbReference>
<dbReference type="STRING" id="75913.A0A0K0FGU2"/>
<dbReference type="InterPro" id="IPR039894">
    <property type="entry name" value="Pus10-like"/>
</dbReference>
<dbReference type="FunFam" id="3.30.70.2510:FF:000001">
    <property type="entry name" value="tRNA pseudouridine synthase Pus10"/>
    <property type="match status" value="1"/>
</dbReference>
<dbReference type="Pfam" id="PF21237">
    <property type="entry name" value="Pus10_N_euk"/>
    <property type="match status" value="1"/>
</dbReference>
<feature type="domain" description="Pus10 N-terminal eukaryotes" evidence="8">
    <location>
        <begin position="33"/>
        <end position="192"/>
    </location>
</feature>
<keyword evidence="3" id="KW-0819">tRNA processing</keyword>
<evidence type="ECO:0000256" key="5">
    <source>
        <dbReference type="ARBA" id="ARBA00075270"/>
    </source>
</evidence>
<evidence type="ECO:0000256" key="3">
    <source>
        <dbReference type="ARBA" id="ARBA00022694"/>
    </source>
</evidence>
<keyword evidence="10" id="KW-1185">Reference proteome</keyword>
<evidence type="ECO:0000259" key="8">
    <source>
        <dbReference type="Pfam" id="PF21237"/>
    </source>
</evidence>
<evidence type="ECO:0000256" key="7">
    <source>
        <dbReference type="ARBA" id="ARBA00083669"/>
    </source>
</evidence>
<dbReference type="WBParaSite" id="SVE_0809800.1">
    <property type="protein sequence ID" value="SVE_0809800.1"/>
    <property type="gene ID" value="SVE_0809800"/>
</dbReference>
<dbReference type="InterPro" id="IPR048742">
    <property type="entry name" value="Pus10_N_euk"/>
</dbReference>
<dbReference type="AlphaFoldDB" id="A0A0K0FGU2"/>
<dbReference type="FunFam" id="3.30.70.3190:FF:000001">
    <property type="entry name" value="tRNA pseudouridine synthase Pus10"/>
    <property type="match status" value="1"/>
</dbReference>
<dbReference type="InterPro" id="IPR048741">
    <property type="entry name" value="Pus10-like_C"/>
</dbReference>
<dbReference type="Proteomes" id="UP000035680">
    <property type="component" value="Unassembled WGS sequence"/>
</dbReference>
<sequence>MSGDLAISVCEHCQKLPYKDDVNVVKIEHTYQCCCCFGLFDDKLLEKICFEVDSKIKDEGYDATSFIFALNLPVSFFLREYILQKLYLKEGFNVSLKQEAAEYFMNHIHYKFGLKPTLASDFTVTITLENTELDPKDSEFLLFNFPKEYITGKRKKGDSQQIITNAFTKMKVSQFGGRITEEMAKKYVMASPTHEVVYSILLEREPVFIAGRYCKFSRSLSQSPWSIGIGVPSIPKNSVSELVGDILKEFTQAESYKLLASGREDIDVRMLGTGRPFAIELKNCRKIREIPIYEKLVDKMKSNCKMLEDKINSSTVDIKVNSIIRVTQKEVESLLEGQEEKEKSYRAFCYSKTPISKEALRGLHGKAPIEVIQKTPVRVLKRRSLLDRPRTILTMSALPLDDNHFHLRMTTQAGTYVKEFVHGDFGRTRPCLSELLGLETGTIDILELDVEDVNLKWPPEK</sequence>
<evidence type="ECO:0000313" key="11">
    <source>
        <dbReference type="WBParaSite" id="SVE_0809800.1"/>
    </source>
</evidence>
<dbReference type="Gene3D" id="3.30.70.3190">
    <property type="match status" value="1"/>
</dbReference>
<proteinExistence type="inferred from homology"/>
<protein>
    <recommendedName>
        <fullName evidence="2">tRNA pseudouridine(55) synthase</fullName>
        <ecNumber evidence="2">5.4.99.25</ecNumber>
    </recommendedName>
    <alternativeName>
        <fullName evidence="7">tRNA pseudouridine 55 synthase</fullName>
    </alternativeName>
    <alternativeName>
        <fullName evidence="5">tRNA pseudouridylate synthase</fullName>
    </alternativeName>
    <alternativeName>
        <fullName evidence="6">tRNA-uridine isomerase</fullName>
    </alternativeName>
</protein>
<comment type="similarity">
    <text evidence="1">Belongs to the pseudouridine synthase Pus10 family.</text>
</comment>
<feature type="domain" description="Pus10-like C-terminal" evidence="9">
    <location>
        <begin position="208"/>
        <end position="454"/>
    </location>
</feature>
<keyword evidence="4" id="KW-0413">Isomerase</keyword>
<dbReference type="EC" id="5.4.99.25" evidence="2"/>
<dbReference type="GO" id="GO:0160148">
    <property type="term" value="F:tRNA pseudouridine(55) synthase activity"/>
    <property type="evidence" value="ECO:0007669"/>
    <property type="project" value="UniProtKB-EC"/>
</dbReference>
<reference evidence="11" key="2">
    <citation type="submission" date="2015-08" db="UniProtKB">
        <authorList>
            <consortium name="WormBaseParasite"/>
        </authorList>
    </citation>
    <scope>IDENTIFICATION</scope>
</reference>
<dbReference type="PANTHER" id="PTHR21568:SF0">
    <property type="entry name" value="TRNA PSEUDOURIDINE SYNTHASE PUS10"/>
    <property type="match status" value="1"/>
</dbReference>
<evidence type="ECO:0000313" key="10">
    <source>
        <dbReference type="Proteomes" id="UP000035680"/>
    </source>
</evidence>
<dbReference type="InterPro" id="IPR020103">
    <property type="entry name" value="PsdUridine_synth_cat_dom_sf"/>
</dbReference>
<dbReference type="Pfam" id="PF21238">
    <property type="entry name" value="Pus10_C"/>
    <property type="match status" value="1"/>
</dbReference>
<evidence type="ECO:0000259" key="9">
    <source>
        <dbReference type="Pfam" id="PF21238"/>
    </source>
</evidence>
<evidence type="ECO:0000256" key="6">
    <source>
        <dbReference type="ARBA" id="ARBA00079393"/>
    </source>
</evidence>
<name>A0A0K0FGU2_STRVS</name>
<dbReference type="GO" id="GO:0003723">
    <property type="term" value="F:RNA binding"/>
    <property type="evidence" value="ECO:0007669"/>
    <property type="project" value="InterPro"/>
</dbReference>
<evidence type="ECO:0000256" key="1">
    <source>
        <dbReference type="ARBA" id="ARBA00009652"/>
    </source>
</evidence>
<dbReference type="Gene3D" id="3.30.70.2510">
    <property type="match status" value="1"/>
</dbReference>
<evidence type="ECO:0000256" key="2">
    <source>
        <dbReference type="ARBA" id="ARBA00012787"/>
    </source>
</evidence>
<accession>A0A0K0FGU2</accession>
<reference evidence="10" key="1">
    <citation type="submission" date="2014-07" db="EMBL/GenBank/DDBJ databases">
        <authorList>
            <person name="Martin A.A"/>
            <person name="De Silva N."/>
        </authorList>
    </citation>
    <scope>NUCLEOTIDE SEQUENCE</scope>
</reference>
<dbReference type="GO" id="GO:0031119">
    <property type="term" value="P:tRNA pseudouridine synthesis"/>
    <property type="evidence" value="ECO:0007669"/>
    <property type="project" value="UniProtKB-ARBA"/>
</dbReference>